<dbReference type="InterPro" id="IPR002328">
    <property type="entry name" value="ADH_Zn_CS"/>
</dbReference>
<name>A0A1P8F5G0_9CHLR</name>
<keyword evidence="8" id="KW-1185">Reference proteome</keyword>
<dbReference type="OrthoDB" id="9809185at2"/>
<keyword evidence="3" id="KW-0862">Zinc</keyword>
<evidence type="ECO:0000256" key="2">
    <source>
        <dbReference type="ARBA" id="ARBA00022723"/>
    </source>
</evidence>
<keyword evidence="4" id="KW-0560">Oxidoreductase</keyword>
<dbReference type="PROSITE" id="PS00059">
    <property type="entry name" value="ADH_ZINC"/>
    <property type="match status" value="1"/>
</dbReference>
<dbReference type="PANTHER" id="PTHR43189:SF2">
    <property type="entry name" value="GLUCOSE 1-DEHYDROGENASE"/>
    <property type="match status" value="1"/>
</dbReference>
<dbReference type="STRING" id="1839801.Dform_00354"/>
<dbReference type="SUPFAM" id="SSF51735">
    <property type="entry name" value="NAD(P)-binding Rossmann-fold domains"/>
    <property type="match status" value="1"/>
</dbReference>
<evidence type="ECO:0000256" key="1">
    <source>
        <dbReference type="ARBA" id="ARBA00001947"/>
    </source>
</evidence>
<dbReference type="SUPFAM" id="SSF50129">
    <property type="entry name" value="GroES-like"/>
    <property type="match status" value="1"/>
</dbReference>
<dbReference type="PANTHER" id="PTHR43189">
    <property type="entry name" value="ZINC-TYPE ALCOHOL DEHYDROGENASE-LIKE PROTEIN C1198.01-RELATED"/>
    <property type="match status" value="1"/>
</dbReference>
<dbReference type="Proteomes" id="UP000185934">
    <property type="component" value="Chromosome"/>
</dbReference>
<dbReference type="InterPro" id="IPR011032">
    <property type="entry name" value="GroES-like_sf"/>
</dbReference>
<dbReference type="Gene3D" id="3.40.50.720">
    <property type="entry name" value="NAD(P)-binding Rossmann-like Domain"/>
    <property type="match status" value="1"/>
</dbReference>
<gene>
    <name evidence="7" type="ORF">Dform_00354</name>
</gene>
<evidence type="ECO:0000259" key="6">
    <source>
        <dbReference type="Pfam" id="PF16912"/>
    </source>
</evidence>
<feature type="domain" description="Alcohol dehydrogenase-like N-terminal" evidence="5">
    <location>
        <begin position="25"/>
        <end position="139"/>
    </location>
</feature>
<keyword evidence="2" id="KW-0479">Metal-binding</keyword>
<dbReference type="InterPro" id="IPR036291">
    <property type="entry name" value="NAD(P)-bd_dom_sf"/>
</dbReference>
<dbReference type="Pfam" id="PF16912">
    <property type="entry name" value="Glu_dehyd_C"/>
    <property type="match status" value="1"/>
</dbReference>
<reference evidence="8" key="1">
    <citation type="submission" date="2016-11" db="EMBL/GenBank/DDBJ databases">
        <title>Dehalogenimonas formicexedens sp. nov., a chlorinated alkane respiring bacterium isolated from contaminated groundwater.</title>
        <authorList>
            <person name="Key T.A."/>
            <person name="Bowman K.S."/>
            <person name="Lee I."/>
            <person name="Chun J."/>
            <person name="Albuquerque L."/>
            <person name="da Costa M.S."/>
            <person name="Rainey F.A."/>
            <person name="Moe W.M."/>
        </authorList>
    </citation>
    <scope>NUCLEOTIDE SEQUENCE [LARGE SCALE GENOMIC DNA]</scope>
    <source>
        <strain evidence="8">NSZ-14</strain>
    </source>
</reference>
<dbReference type="KEGG" id="dfo:Dform_00354"/>
<sequence>MRAIGLVRGENSVQTFDLPKPEITQPDEVLVRIKEVGLDGTDYNVVRYGPDMAPDKNRMVMGHEAVGIVEDIGGDVKSLVPGDIVSITVRRGCGICHPCLHNQSDMCMTGLFKERGIHKLDGFLSEYAVDQEQYMVKVPREMKHLAVLTEPVSIAEKGIDQIRIIQSRFPWTCPHPEHDFKSPDWGNCKTGLVVGAGPLGLLAASLLRLAQVNIMVADIVPDSHPKAGLVNYLGAKYVDTSDKSPRELMEYCEVHGGSVDILFEASGAASTALQLISYMARSSIYIMTGIPRDELNLNIDAGQVIRHMVKNNEVVVGSVNSNRSHFEKALLQMTRINLEFPELCQKILTDRVKFNDFQEAFTPKGPKFIKTVIEVDPWD</sequence>
<evidence type="ECO:0000313" key="8">
    <source>
        <dbReference type="Proteomes" id="UP000185934"/>
    </source>
</evidence>
<evidence type="ECO:0000313" key="7">
    <source>
        <dbReference type="EMBL" id="APV43714.1"/>
    </source>
</evidence>
<dbReference type="EMBL" id="CP018258">
    <property type="protein sequence ID" value="APV43714.1"/>
    <property type="molecule type" value="Genomic_DNA"/>
</dbReference>
<dbReference type="GO" id="GO:0008270">
    <property type="term" value="F:zinc ion binding"/>
    <property type="evidence" value="ECO:0007669"/>
    <property type="project" value="InterPro"/>
</dbReference>
<organism evidence="7 8">
    <name type="scientific">Dehalogenimonas formicexedens</name>
    <dbReference type="NCBI Taxonomy" id="1839801"/>
    <lineage>
        <taxon>Bacteria</taxon>
        <taxon>Bacillati</taxon>
        <taxon>Chloroflexota</taxon>
        <taxon>Dehalococcoidia</taxon>
        <taxon>Dehalococcoidales</taxon>
        <taxon>Dehalococcoidaceae</taxon>
        <taxon>Dehalogenimonas</taxon>
    </lineage>
</organism>
<comment type="cofactor">
    <cofactor evidence="1">
        <name>Zn(2+)</name>
        <dbReference type="ChEBI" id="CHEBI:29105"/>
    </cofactor>
</comment>
<dbReference type="RefSeq" id="WP_076003498.1">
    <property type="nucleotide sequence ID" value="NZ_CP018258.1"/>
</dbReference>
<evidence type="ECO:0000256" key="3">
    <source>
        <dbReference type="ARBA" id="ARBA00022833"/>
    </source>
</evidence>
<accession>A0A1P8F5G0</accession>
<evidence type="ECO:0000259" key="5">
    <source>
        <dbReference type="Pfam" id="PF08240"/>
    </source>
</evidence>
<feature type="domain" description="Glucose dehydrogenase C-terminal" evidence="6">
    <location>
        <begin position="144"/>
        <end position="374"/>
    </location>
</feature>
<proteinExistence type="predicted"/>
<dbReference type="Gene3D" id="3.90.180.10">
    <property type="entry name" value="Medium-chain alcohol dehydrogenases, catalytic domain"/>
    <property type="match status" value="1"/>
</dbReference>
<dbReference type="InterPro" id="IPR013154">
    <property type="entry name" value="ADH-like_N"/>
</dbReference>
<dbReference type="AlphaFoldDB" id="A0A1P8F5G0"/>
<dbReference type="InterPro" id="IPR031640">
    <property type="entry name" value="Glu_dehyd_C"/>
</dbReference>
<evidence type="ECO:0000256" key="4">
    <source>
        <dbReference type="ARBA" id="ARBA00023002"/>
    </source>
</evidence>
<dbReference type="GO" id="GO:0016491">
    <property type="term" value="F:oxidoreductase activity"/>
    <property type="evidence" value="ECO:0007669"/>
    <property type="project" value="UniProtKB-KW"/>
</dbReference>
<dbReference type="Pfam" id="PF08240">
    <property type="entry name" value="ADH_N"/>
    <property type="match status" value="1"/>
</dbReference>
<protein>
    <submittedName>
        <fullName evidence="7">Threonine dehydrogenase</fullName>
    </submittedName>
</protein>